<dbReference type="Pfam" id="PF17784">
    <property type="entry name" value="Sulfotransfer_4"/>
    <property type="match status" value="1"/>
</dbReference>
<dbReference type="PANTHER" id="PTHR36978:SF4">
    <property type="entry name" value="P-LOOP CONTAINING NUCLEOSIDE TRIPHOSPHATE HYDROLASE PROTEIN"/>
    <property type="match status" value="1"/>
</dbReference>
<gene>
    <name evidence="1" type="ORF">Airi02_035190</name>
</gene>
<dbReference type="InterPro" id="IPR040632">
    <property type="entry name" value="Sulfotransfer_4"/>
</dbReference>
<sequence length="221" mass="24535">MGRTGTTSLKAALERLGFGPCLHAEDIFRRPTLIRPLLGAIESGSADWDEVLAGYQSFVGGPTSTRWREIAEYYPEAKVIHTVRDPDRWLGSMRTTLFKRRERFHSLPGRAAIALSSVLGTDLAPMVRLIQMTLESQALPSPADRTPERAVEVFRAHTDEVAATIPADRLLIFDVRAGWEPLCAFLGVPVPEEPFPRRNDSQEYAKSGVGAATPLLLRRTR</sequence>
<protein>
    <submittedName>
        <fullName evidence="1">Sulfotransferase family protein</fullName>
    </submittedName>
</protein>
<dbReference type="SUPFAM" id="SSF52540">
    <property type="entry name" value="P-loop containing nucleoside triphosphate hydrolases"/>
    <property type="match status" value="1"/>
</dbReference>
<dbReference type="InterPro" id="IPR027417">
    <property type="entry name" value="P-loop_NTPase"/>
</dbReference>
<keyword evidence="2" id="KW-1185">Reference proteome</keyword>
<dbReference type="PANTHER" id="PTHR36978">
    <property type="entry name" value="P-LOOP CONTAINING NUCLEOTIDE TRIPHOSPHATE HYDROLASE"/>
    <property type="match status" value="1"/>
</dbReference>
<dbReference type="Gene3D" id="3.40.50.300">
    <property type="entry name" value="P-loop containing nucleotide triphosphate hydrolases"/>
    <property type="match status" value="1"/>
</dbReference>
<dbReference type="Proteomes" id="UP001165074">
    <property type="component" value="Unassembled WGS sequence"/>
</dbReference>
<comment type="caution">
    <text evidence="1">The sequence shown here is derived from an EMBL/GenBank/DDBJ whole genome shotgun (WGS) entry which is preliminary data.</text>
</comment>
<proteinExistence type="predicted"/>
<evidence type="ECO:0000313" key="2">
    <source>
        <dbReference type="Proteomes" id="UP001165074"/>
    </source>
</evidence>
<name>A0A9W6S0B3_9ACTN</name>
<accession>A0A9W6S0B3</accession>
<dbReference type="EMBL" id="BSTK01000004">
    <property type="protein sequence ID" value="GLY85590.1"/>
    <property type="molecule type" value="Genomic_DNA"/>
</dbReference>
<reference evidence="1" key="1">
    <citation type="submission" date="2023-03" db="EMBL/GenBank/DDBJ databases">
        <title>Actinoallomurus iriomotensis NBRC 103684.</title>
        <authorList>
            <person name="Ichikawa N."/>
            <person name="Sato H."/>
            <person name="Tonouchi N."/>
        </authorList>
    </citation>
    <scope>NUCLEOTIDE SEQUENCE</scope>
    <source>
        <strain evidence="1">NBRC 103684</strain>
    </source>
</reference>
<dbReference type="AlphaFoldDB" id="A0A9W6S0B3"/>
<evidence type="ECO:0000313" key="1">
    <source>
        <dbReference type="EMBL" id="GLY85590.1"/>
    </source>
</evidence>
<organism evidence="1 2">
    <name type="scientific">Actinoallomurus iriomotensis</name>
    <dbReference type="NCBI Taxonomy" id="478107"/>
    <lineage>
        <taxon>Bacteria</taxon>
        <taxon>Bacillati</taxon>
        <taxon>Actinomycetota</taxon>
        <taxon>Actinomycetes</taxon>
        <taxon>Streptosporangiales</taxon>
        <taxon>Thermomonosporaceae</taxon>
        <taxon>Actinoallomurus</taxon>
    </lineage>
</organism>